<evidence type="ECO:0000256" key="1">
    <source>
        <dbReference type="ARBA" id="ARBA00004651"/>
    </source>
</evidence>
<dbReference type="SUPFAM" id="SSF103473">
    <property type="entry name" value="MFS general substrate transporter"/>
    <property type="match status" value="1"/>
</dbReference>
<dbReference type="Gene3D" id="1.20.1720.10">
    <property type="entry name" value="Multidrug resistance protein D"/>
    <property type="match status" value="1"/>
</dbReference>
<dbReference type="PANTHER" id="PTHR42718:SF42">
    <property type="entry name" value="EXPORT PROTEIN"/>
    <property type="match status" value="1"/>
</dbReference>
<evidence type="ECO:0000256" key="2">
    <source>
        <dbReference type="ARBA" id="ARBA00022692"/>
    </source>
</evidence>
<dbReference type="PANTHER" id="PTHR42718">
    <property type="entry name" value="MAJOR FACILITATOR SUPERFAMILY MULTIDRUG TRANSPORTER MFSC"/>
    <property type="match status" value="1"/>
</dbReference>
<feature type="transmembrane region" description="Helical" evidence="6">
    <location>
        <begin position="153"/>
        <end position="175"/>
    </location>
</feature>
<dbReference type="RefSeq" id="WP_319954477.1">
    <property type="nucleotide sequence ID" value="NZ_JAXAVX010000005.1"/>
</dbReference>
<keyword evidence="2 6" id="KW-0812">Transmembrane</keyword>
<feature type="transmembrane region" description="Helical" evidence="6">
    <location>
        <begin position="214"/>
        <end position="234"/>
    </location>
</feature>
<feature type="transmembrane region" description="Helical" evidence="6">
    <location>
        <begin position="95"/>
        <end position="113"/>
    </location>
</feature>
<dbReference type="CDD" id="cd17321">
    <property type="entry name" value="MFS_MMR_MDR_like"/>
    <property type="match status" value="1"/>
</dbReference>
<proteinExistence type="predicted"/>
<protein>
    <submittedName>
        <fullName evidence="8">MFS transporter</fullName>
    </submittedName>
</protein>
<accession>A0ABU4VKG1</accession>
<feature type="transmembrane region" description="Helical" evidence="6">
    <location>
        <begin position="28"/>
        <end position="51"/>
    </location>
</feature>
<comment type="caution">
    <text evidence="8">The sequence shown here is derived from an EMBL/GenBank/DDBJ whole genome shotgun (WGS) entry which is preliminary data.</text>
</comment>
<feature type="transmembrane region" description="Helical" evidence="6">
    <location>
        <begin position="316"/>
        <end position="335"/>
    </location>
</feature>
<sequence>MASTIVTVPPERGAGPSTSGYGARRSSAVVAVASAAAATMFLAITTVLAAVPEIAGDLDATQRQLQWAADCYPLALASLLLPSGVLADRFGRKRFLVAGLSLLALGLLGASQARDPTMLLVSLAVAGVGSGIGFPSTLASVTGVVSARRRPTAISVWAAAVPVGGLSGAMLTGAVLEVGTWPWAFGAAAVAAVACLLLALLVVPETRDPRHTTLDVPGALLSAAAVAALVVGLTEGPVAGWVDPHTLVPLAGAVVLGLAFVAWELRAPAPLLDVRLFAIPAFAAPVLAMTLMFGGLFGMVFLAYQWEAYVLGFRSLTAGIGLAPMAITMLPLALLGNRIARRIGFRGSLALALAAGCVGCVGFALSGQTDSYPLFFVAMVVFGACIGLSAGPGTDAISAPLPPARQGVASAVNDLARELGATLGIAISGTAFNAAYRAHVRDRLETTSDPLAQAVLTSPGAGERAVAAAGDAGTRHHEVLVGAAGAGWSTGAVVAAGAFLVALVLFLVFYPRGEAGRPAGPAGT</sequence>
<feature type="transmembrane region" description="Helical" evidence="6">
    <location>
        <begin position="372"/>
        <end position="391"/>
    </location>
</feature>
<organism evidence="8 9">
    <name type="scientific">Patulibacter brassicae</name>
    <dbReference type="NCBI Taxonomy" id="1705717"/>
    <lineage>
        <taxon>Bacteria</taxon>
        <taxon>Bacillati</taxon>
        <taxon>Actinomycetota</taxon>
        <taxon>Thermoleophilia</taxon>
        <taxon>Solirubrobacterales</taxon>
        <taxon>Patulibacteraceae</taxon>
        <taxon>Patulibacter</taxon>
    </lineage>
</organism>
<dbReference type="InterPro" id="IPR011701">
    <property type="entry name" value="MFS"/>
</dbReference>
<feature type="transmembrane region" description="Helical" evidence="6">
    <location>
        <begin position="181"/>
        <end position="202"/>
    </location>
</feature>
<dbReference type="EMBL" id="JAXAVX010000005">
    <property type="protein sequence ID" value="MDX8152323.1"/>
    <property type="molecule type" value="Genomic_DNA"/>
</dbReference>
<feature type="transmembrane region" description="Helical" evidence="6">
    <location>
        <begin position="71"/>
        <end position="88"/>
    </location>
</feature>
<feature type="transmembrane region" description="Helical" evidence="6">
    <location>
        <begin position="119"/>
        <end position="141"/>
    </location>
</feature>
<evidence type="ECO:0000313" key="8">
    <source>
        <dbReference type="EMBL" id="MDX8152323.1"/>
    </source>
</evidence>
<feature type="transmembrane region" description="Helical" evidence="6">
    <location>
        <begin position="277"/>
        <end position="304"/>
    </location>
</feature>
<dbReference type="Pfam" id="PF07690">
    <property type="entry name" value="MFS_1"/>
    <property type="match status" value="1"/>
</dbReference>
<feature type="transmembrane region" description="Helical" evidence="6">
    <location>
        <begin position="485"/>
        <end position="510"/>
    </location>
</feature>
<keyword evidence="4 6" id="KW-0472">Membrane</keyword>
<dbReference type="PROSITE" id="PS50850">
    <property type="entry name" value="MFS"/>
    <property type="match status" value="1"/>
</dbReference>
<comment type="subcellular location">
    <subcellularLocation>
        <location evidence="1">Cell membrane</location>
        <topology evidence="1">Multi-pass membrane protein</topology>
    </subcellularLocation>
</comment>
<dbReference type="Proteomes" id="UP001277761">
    <property type="component" value="Unassembled WGS sequence"/>
</dbReference>
<evidence type="ECO:0000259" key="7">
    <source>
        <dbReference type="PROSITE" id="PS50850"/>
    </source>
</evidence>
<evidence type="ECO:0000256" key="5">
    <source>
        <dbReference type="SAM" id="MobiDB-lite"/>
    </source>
</evidence>
<keyword evidence="9" id="KW-1185">Reference proteome</keyword>
<feature type="region of interest" description="Disordered" evidence="5">
    <location>
        <begin position="1"/>
        <end position="22"/>
    </location>
</feature>
<gene>
    <name evidence="8" type="ORF">SK069_12000</name>
</gene>
<evidence type="ECO:0000256" key="6">
    <source>
        <dbReference type="SAM" id="Phobius"/>
    </source>
</evidence>
<evidence type="ECO:0000256" key="4">
    <source>
        <dbReference type="ARBA" id="ARBA00023136"/>
    </source>
</evidence>
<dbReference type="InterPro" id="IPR005829">
    <property type="entry name" value="Sugar_transporter_CS"/>
</dbReference>
<evidence type="ECO:0000313" key="9">
    <source>
        <dbReference type="Proteomes" id="UP001277761"/>
    </source>
</evidence>
<keyword evidence="3 6" id="KW-1133">Transmembrane helix</keyword>
<dbReference type="Gene3D" id="1.20.1250.20">
    <property type="entry name" value="MFS general substrate transporter like domains"/>
    <property type="match status" value="1"/>
</dbReference>
<feature type="domain" description="Major facilitator superfamily (MFS) profile" evidence="7">
    <location>
        <begin position="29"/>
        <end position="514"/>
    </location>
</feature>
<reference evidence="8 9" key="1">
    <citation type="submission" date="2023-11" db="EMBL/GenBank/DDBJ databases">
        <authorList>
            <person name="Xu M."/>
            <person name="Jiang T."/>
        </authorList>
    </citation>
    <scope>NUCLEOTIDE SEQUENCE [LARGE SCALE GENOMIC DNA]</scope>
    <source>
        <strain evidence="8 9">SD</strain>
    </source>
</reference>
<evidence type="ECO:0000256" key="3">
    <source>
        <dbReference type="ARBA" id="ARBA00022989"/>
    </source>
</evidence>
<dbReference type="PROSITE" id="PS00216">
    <property type="entry name" value="SUGAR_TRANSPORT_1"/>
    <property type="match status" value="1"/>
</dbReference>
<dbReference type="InterPro" id="IPR020846">
    <property type="entry name" value="MFS_dom"/>
</dbReference>
<dbReference type="InterPro" id="IPR036259">
    <property type="entry name" value="MFS_trans_sf"/>
</dbReference>
<feature type="transmembrane region" description="Helical" evidence="6">
    <location>
        <begin position="347"/>
        <end position="366"/>
    </location>
</feature>
<name>A0ABU4VKG1_9ACTN</name>